<gene>
    <name evidence="2" type="ORF">DGYR_LOCUS2026</name>
</gene>
<dbReference type="AlphaFoldDB" id="A0A7I8VEK4"/>
<evidence type="ECO:0000256" key="1">
    <source>
        <dbReference type="SAM" id="Coils"/>
    </source>
</evidence>
<dbReference type="OrthoDB" id="10254988at2759"/>
<proteinExistence type="predicted"/>
<dbReference type="EMBL" id="CAJFCJ010000003">
    <property type="protein sequence ID" value="CAD5112971.1"/>
    <property type="molecule type" value="Genomic_DNA"/>
</dbReference>
<dbReference type="GO" id="GO:0030705">
    <property type="term" value="P:cytoskeleton-dependent intracellular transport"/>
    <property type="evidence" value="ECO:0007669"/>
    <property type="project" value="TreeGrafter"/>
</dbReference>
<reference evidence="2 3" key="1">
    <citation type="submission" date="2020-08" db="EMBL/GenBank/DDBJ databases">
        <authorList>
            <person name="Hejnol A."/>
        </authorList>
    </citation>
    <scope>NUCLEOTIDE SEQUENCE [LARGE SCALE GENOMIC DNA]</scope>
</reference>
<dbReference type="GO" id="GO:0031122">
    <property type="term" value="P:cytoplasmic microtubule organization"/>
    <property type="evidence" value="ECO:0007669"/>
    <property type="project" value="TreeGrafter"/>
</dbReference>
<organism evidence="2 3">
    <name type="scientific">Dimorphilus gyrociliatus</name>
    <dbReference type="NCBI Taxonomy" id="2664684"/>
    <lineage>
        <taxon>Eukaryota</taxon>
        <taxon>Metazoa</taxon>
        <taxon>Spiralia</taxon>
        <taxon>Lophotrochozoa</taxon>
        <taxon>Annelida</taxon>
        <taxon>Polychaeta</taxon>
        <taxon>Polychaeta incertae sedis</taxon>
        <taxon>Dinophilidae</taxon>
        <taxon>Dimorphilus</taxon>
    </lineage>
</organism>
<evidence type="ECO:0000313" key="3">
    <source>
        <dbReference type="Proteomes" id="UP000549394"/>
    </source>
</evidence>
<feature type="coiled-coil region" evidence="1">
    <location>
        <begin position="83"/>
        <end position="199"/>
    </location>
</feature>
<keyword evidence="3" id="KW-1185">Reference proteome</keyword>
<dbReference type="GO" id="GO:0051959">
    <property type="term" value="F:dynein light intermediate chain binding"/>
    <property type="evidence" value="ECO:0007669"/>
    <property type="project" value="TreeGrafter"/>
</dbReference>
<dbReference type="PANTHER" id="PTHR18947:SF28">
    <property type="entry name" value="GIRDIN, ISOFORM A"/>
    <property type="match status" value="1"/>
</dbReference>
<sequence length="233" mass="28044">MTVKLQITEDRKNVFSVDLPDDEGSELSRTMRDHLRSLVQERDFYVDEMKNLTTTVDELCQAQVEIQRQPKAAPSPERQNSQALELAENKAKLRKVRQELEERTEQIHEYVEELDILQKDLNKIKQENRILIQDARSARTYRDELDVWKEKAQRFEKYEAENEKLRNKLNEFEYFKTRVEELREDNRILDETRTMLEEKLDGSSKRVERVMELENDLIKYKEKFDMICKVRAI</sequence>
<name>A0A7I8VEK4_9ANNE</name>
<evidence type="ECO:0000313" key="2">
    <source>
        <dbReference type="EMBL" id="CAD5112971.1"/>
    </source>
</evidence>
<keyword evidence="1" id="KW-0175">Coiled coil</keyword>
<dbReference type="GO" id="GO:0005737">
    <property type="term" value="C:cytoplasm"/>
    <property type="evidence" value="ECO:0007669"/>
    <property type="project" value="TreeGrafter"/>
</dbReference>
<dbReference type="PANTHER" id="PTHR18947">
    <property type="entry name" value="HOOK PROTEINS"/>
    <property type="match status" value="1"/>
</dbReference>
<protein>
    <submittedName>
        <fullName evidence="2">DgyrCDS2176</fullName>
    </submittedName>
</protein>
<comment type="caution">
    <text evidence="2">The sequence shown here is derived from an EMBL/GenBank/DDBJ whole genome shotgun (WGS) entry which is preliminary data.</text>
</comment>
<dbReference type="GO" id="GO:0008017">
    <property type="term" value="F:microtubule binding"/>
    <property type="evidence" value="ECO:0007669"/>
    <property type="project" value="TreeGrafter"/>
</dbReference>
<dbReference type="Proteomes" id="UP000549394">
    <property type="component" value="Unassembled WGS sequence"/>
</dbReference>
<dbReference type="GO" id="GO:0005813">
    <property type="term" value="C:centrosome"/>
    <property type="evidence" value="ECO:0007669"/>
    <property type="project" value="TreeGrafter"/>
</dbReference>
<accession>A0A7I8VEK4</accession>